<keyword evidence="4 12" id="KW-0808">Transferase</keyword>
<name>A0A7R9AAH6_9CRUS</name>
<sequence length="117" mass="13251">MLRNETSLNTQQQNATMPYVPGYEEDGLLQSLNITYQDIEPLADDCTKIYVWHTRTEKVPPAPRIHTDYENLLRNSNLPFLETQLFLEDLEAPPDESVPKGQKQAPAKPAGAQNAKK</sequence>
<evidence type="ECO:0000256" key="3">
    <source>
        <dbReference type="ARBA" id="ARBA00012641"/>
    </source>
</evidence>
<dbReference type="InterPro" id="IPR005027">
    <property type="entry name" value="Glyco_trans_43"/>
</dbReference>
<evidence type="ECO:0000256" key="7">
    <source>
        <dbReference type="ARBA" id="ARBA00022989"/>
    </source>
</evidence>
<comment type="similarity">
    <text evidence="2 12">Belongs to the glycosyltransferase 43 family.</text>
</comment>
<reference evidence="14" key="1">
    <citation type="submission" date="2020-11" db="EMBL/GenBank/DDBJ databases">
        <authorList>
            <person name="Tran Van P."/>
        </authorList>
    </citation>
    <scope>NUCLEOTIDE SEQUENCE</scope>
</reference>
<keyword evidence="12" id="KW-0479">Metal-binding</keyword>
<evidence type="ECO:0000256" key="9">
    <source>
        <dbReference type="ARBA" id="ARBA00023180"/>
    </source>
</evidence>
<feature type="region of interest" description="Disordered" evidence="13">
    <location>
        <begin position="1"/>
        <end position="21"/>
    </location>
</feature>
<comment type="pathway">
    <text evidence="12">Protein modification; protein glycosylation.</text>
</comment>
<evidence type="ECO:0000256" key="2">
    <source>
        <dbReference type="ARBA" id="ARBA00007706"/>
    </source>
</evidence>
<keyword evidence="8" id="KW-0472">Membrane</keyword>
<dbReference type="SUPFAM" id="SSF53448">
    <property type="entry name" value="Nucleotide-diphospho-sugar transferases"/>
    <property type="match status" value="1"/>
</dbReference>
<comment type="subcellular location">
    <subcellularLocation>
        <location evidence="12">Golgi apparatus membrane</location>
        <topology evidence="12">Single-pass type II membrane protein</topology>
    </subcellularLocation>
    <subcellularLocation>
        <location evidence="1">Membrane</location>
        <topology evidence="1">Single-pass type II membrane protein</topology>
    </subcellularLocation>
</comment>
<dbReference type="GO" id="GO:0015018">
    <property type="term" value="F:galactosylgalactosylxylosylprotein 3-beta-glucuronosyltransferase activity"/>
    <property type="evidence" value="ECO:0007669"/>
    <property type="project" value="UniProtKB-UniRule"/>
</dbReference>
<dbReference type="GO" id="GO:0000139">
    <property type="term" value="C:Golgi membrane"/>
    <property type="evidence" value="ECO:0007669"/>
    <property type="project" value="UniProtKB-SubCell"/>
</dbReference>
<evidence type="ECO:0000256" key="13">
    <source>
        <dbReference type="SAM" id="MobiDB-lite"/>
    </source>
</evidence>
<dbReference type="EC" id="2.4.1.135" evidence="3 12"/>
<accession>A0A7R9AAH6</accession>
<keyword evidence="12" id="KW-0333">Golgi apparatus</keyword>
<keyword evidence="7" id="KW-1133">Transmembrane helix</keyword>
<dbReference type="UniPathway" id="UPA00378"/>
<dbReference type="Pfam" id="PF03360">
    <property type="entry name" value="Glyco_transf_43"/>
    <property type="match status" value="1"/>
</dbReference>
<comment type="catalytic activity">
    <reaction evidence="10 12">
        <text>3-O-(beta-D-galactosyl-(1-&gt;3)-beta-D-galactosyl-(1-&gt;4)-beta-D-xylosyl)-L-seryl-[protein] + UDP-alpha-D-glucuronate = 3-O-(beta-D-GlcA-(1-&gt;3)-beta-D-Gal-(1-&gt;3)-beta-D-Gal-(1-&gt;4)-beta-D-Xyl)-L-seryl-[protein] + UDP + H(+)</text>
        <dbReference type="Rhea" id="RHEA:24168"/>
        <dbReference type="Rhea" id="RHEA-COMP:12571"/>
        <dbReference type="Rhea" id="RHEA-COMP:12573"/>
        <dbReference type="ChEBI" id="CHEBI:15378"/>
        <dbReference type="ChEBI" id="CHEBI:58052"/>
        <dbReference type="ChEBI" id="CHEBI:58223"/>
        <dbReference type="ChEBI" id="CHEBI:132090"/>
        <dbReference type="ChEBI" id="CHEBI:132093"/>
        <dbReference type="EC" id="2.4.1.135"/>
    </reaction>
</comment>
<keyword evidence="9" id="KW-0325">Glycoprotein</keyword>
<dbReference type="EMBL" id="LR902423">
    <property type="protein sequence ID" value="CAD7250522.1"/>
    <property type="molecule type" value="Genomic_DNA"/>
</dbReference>
<evidence type="ECO:0000256" key="5">
    <source>
        <dbReference type="ARBA" id="ARBA00022692"/>
    </source>
</evidence>
<dbReference type="InterPro" id="IPR029044">
    <property type="entry name" value="Nucleotide-diphossugar_trans"/>
</dbReference>
<evidence type="ECO:0000256" key="4">
    <source>
        <dbReference type="ARBA" id="ARBA00022679"/>
    </source>
</evidence>
<feature type="active site" description="Proton donor/acceptor" evidence="11">
    <location>
        <position position="25"/>
    </location>
</feature>
<evidence type="ECO:0000313" key="14">
    <source>
        <dbReference type="EMBL" id="CAD7250522.1"/>
    </source>
</evidence>
<keyword evidence="5" id="KW-0812">Transmembrane</keyword>
<evidence type="ECO:0000256" key="11">
    <source>
        <dbReference type="PIRSR" id="PIRSR605027-1"/>
    </source>
</evidence>
<feature type="compositionally biased region" description="Low complexity" evidence="13">
    <location>
        <begin position="99"/>
        <end position="117"/>
    </location>
</feature>
<evidence type="ECO:0000256" key="12">
    <source>
        <dbReference type="RuleBase" id="RU363127"/>
    </source>
</evidence>
<organism evidence="14">
    <name type="scientific">Darwinula stevensoni</name>
    <dbReference type="NCBI Taxonomy" id="69355"/>
    <lineage>
        <taxon>Eukaryota</taxon>
        <taxon>Metazoa</taxon>
        <taxon>Ecdysozoa</taxon>
        <taxon>Arthropoda</taxon>
        <taxon>Crustacea</taxon>
        <taxon>Oligostraca</taxon>
        <taxon>Ostracoda</taxon>
        <taxon>Podocopa</taxon>
        <taxon>Podocopida</taxon>
        <taxon>Darwinulocopina</taxon>
        <taxon>Darwinuloidea</taxon>
        <taxon>Darwinulidae</taxon>
        <taxon>Darwinula</taxon>
    </lineage>
</organism>
<dbReference type="OrthoDB" id="675023at2759"/>
<evidence type="ECO:0000256" key="10">
    <source>
        <dbReference type="ARBA" id="ARBA00047979"/>
    </source>
</evidence>
<dbReference type="Gene3D" id="3.90.550.10">
    <property type="entry name" value="Spore Coat Polysaccharide Biosynthesis Protein SpsA, Chain A"/>
    <property type="match status" value="1"/>
</dbReference>
<evidence type="ECO:0000256" key="8">
    <source>
        <dbReference type="ARBA" id="ARBA00023136"/>
    </source>
</evidence>
<dbReference type="AlphaFoldDB" id="A0A7R9AAH6"/>
<comment type="cofactor">
    <cofactor evidence="12">
        <name>Mn(2+)</name>
        <dbReference type="ChEBI" id="CHEBI:29035"/>
    </cofactor>
</comment>
<evidence type="ECO:0000313" key="15">
    <source>
        <dbReference type="Proteomes" id="UP000677054"/>
    </source>
</evidence>
<keyword evidence="15" id="KW-1185">Reference proteome</keyword>
<feature type="compositionally biased region" description="Polar residues" evidence="13">
    <location>
        <begin position="1"/>
        <end position="16"/>
    </location>
</feature>
<proteinExistence type="inferred from homology"/>
<dbReference type="Proteomes" id="UP000677054">
    <property type="component" value="Unassembled WGS sequence"/>
</dbReference>
<keyword evidence="12" id="KW-0464">Manganese</keyword>
<dbReference type="EMBL" id="CAJPEV010002906">
    <property type="protein sequence ID" value="CAG0898385.1"/>
    <property type="molecule type" value="Genomic_DNA"/>
</dbReference>
<gene>
    <name evidence="14" type="ORF">DSTB1V02_LOCUS10295</name>
</gene>
<keyword evidence="6 12" id="KW-0735">Signal-anchor</keyword>
<dbReference type="GO" id="GO:0046872">
    <property type="term" value="F:metal ion binding"/>
    <property type="evidence" value="ECO:0007669"/>
    <property type="project" value="UniProtKB-KW"/>
</dbReference>
<protein>
    <recommendedName>
        <fullName evidence="3 12">Galactosylgalactosylxylosylprotein 3-beta-glucuronosyltransferase</fullName>
        <ecNumber evidence="3 12">2.4.1.135</ecNumber>
    </recommendedName>
</protein>
<evidence type="ECO:0000256" key="1">
    <source>
        <dbReference type="ARBA" id="ARBA00004606"/>
    </source>
</evidence>
<feature type="region of interest" description="Disordered" evidence="13">
    <location>
        <begin position="90"/>
        <end position="117"/>
    </location>
</feature>
<evidence type="ECO:0000256" key="6">
    <source>
        <dbReference type="ARBA" id="ARBA00022968"/>
    </source>
</evidence>